<evidence type="ECO:0000313" key="2">
    <source>
        <dbReference type="Proteomes" id="UP001153334"/>
    </source>
</evidence>
<gene>
    <name evidence="1" type="ORF">ONZ43_g6691</name>
</gene>
<sequence length="82" mass="8769">MVLAVVGSDGYLIEGEEVESASCRGQRCENLRVLDDLGVEIRGADGYVAIAQTKIITLALGSEEEEPEDTKELAAQHHLQAG</sequence>
<keyword evidence="2" id="KW-1185">Reference proteome</keyword>
<organism evidence="1 2">
    <name type="scientific">Nemania bipapillata</name>
    <dbReference type="NCBI Taxonomy" id="110536"/>
    <lineage>
        <taxon>Eukaryota</taxon>
        <taxon>Fungi</taxon>
        <taxon>Dikarya</taxon>
        <taxon>Ascomycota</taxon>
        <taxon>Pezizomycotina</taxon>
        <taxon>Sordariomycetes</taxon>
        <taxon>Xylariomycetidae</taxon>
        <taxon>Xylariales</taxon>
        <taxon>Xylariaceae</taxon>
        <taxon>Nemania</taxon>
    </lineage>
</organism>
<accession>A0ACC2HX35</accession>
<comment type="caution">
    <text evidence="1">The sequence shown here is derived from an EMBL/GenBank/DDBJ whole genome shotgun (WGS) entry which is preliminary data.</text>
</comment>
<dbReference type="EMBL" id="JAPESX010002491">
    <property type="protein sequence ID" value="KAJ8107575.1"/>
    <property type="molecule type" value="Genomic_DNA"/>
</dbReference>
<proteinExistence type="predicted"/>
<evidence type="ECO:0000313" key="1">
    <source>
        <dbReference type="EMBL" id="KAJ8107575.1"/>
    </source>
</evidence>
<reference evidence="1" key="1">
    <citation type="submission" date="2022-11" db="EMBL/GenBank/DDBJ databases">
        <title>Genome Sequence of Nemania bipapillata.</title>
        <authorList>
            <person name="Buettner E."/>
        </authorList>
    </citation>
    <scope>NUCLEOTIDE SEQUENCE</scope>
    <source>
        <strain evidence="1">CP14</strain>
    </source>
</reference>
<name>A0ACC2HX35_9PEZI</name>
<protein>
    <submittedName>
        <fullName evidence="1">Uncharacterized protein</fullName>
    </submittedName>
</protein>
<dbReference type="Proteomes" id="UP001153334">
    <property type="component" value="Unassembled WGS sequence"/>
</dbReference>